<reference evidence="2 3" key="1">
    <citation type="submission" date="2015-08" db="EMBL/GenBank/DDBJ databases">
        <title>Complete genome sequence of Sulfurifustis variabilis.</title>
        <authorList>
            <person name="Miura A."/>
            <person name="Kojima H."/>
            <person name="Fukui M."/>
        </authorList>
    </citation>
    <scope>NUCLEOTIDE SEQUENCE [LARGE SCALE GENOMIC DNA]</scope>
    <source>
        <strain evidence="3">skN76</strain>
    </source>
</reference>
<dbReference type="Pfam" id="PF07963">
    <property type="entry name" value="N_methyl"/>
    <property type="match status" value="1"/>
</dbReference>
<organism evidence="2 3">
    <name type="scientific">Sulfurifustis variabilis</name>
    <dbReference type="NCBI Taxonomy" id="1675686"/>
    <lineage>
        <taxon>Bacteria</taxon>
        <taxon>Pseudomonadati</taxon>
        <taxon>Pseudomonadota</taxon>
        <taxon>Gammaproteobacteria</taxon>
        <taxon>Acidiferrobacterales</taxon>
        <taxon>Acidiferrobacteraceae</taxon>
        <taxon>Sulfurifustis</taxon>
    </lineage>
</organism>
<name>A0A1B4V6U9_9GAMM</name>
<dbReference type="OrthoDB" id="9788802at2"/>
<dbReference type="Proteomes" id="UP000218899">
    <property type="component" value="Chromosome"/>
</dbReference>
<dbReference type="RefSeq" id="WP_096458132.1">
    <property type="nucleotide sequence ID" value="NZ_AP014936.1"/>
</dbReference>
<gene>
    <name evidence="2" type="ORF">SVA_0432</name>
</gene>
<evidence type="ECO:0000313" key="2">
    <source>
        <dbReference type="EMBL" id="BAU47014.1"/>
    </source>
</evidence>
<dbReference type="AlphaFoldDB" id="A0A1B4V6U9"/>
<dbReference type="KEGG" id="sva:SVA_0432"/>
<sequence>MPASFEPIGRCRRTAGFTLVELVMTLIILGVLAAVAAPILFGGFRVFSVSTADLHTLDKLRYATERMARELREVQHTGVSYVLAMAGATTSSVTFTKNDGTVVTLNGSAPPALTLTYAGVGVATLTDQVAAGGALFTGYAIDGVTTTNDPAQIAFVEITLSLQRPPDNVTTFSQRTRVALRNQP</sequence>
<dbReference type="InterPro" id="IPR012902">
    <property type="entry name" value="N_methyl_site"/>
</dbReference>
<dbReference type="NCBIfam" id="TIGR02532">
    <property type="entry name" value="IV_pilin_GFxxxE"/>
    <property type="match status" value="1"/>
</dbReference>
<keyword evidence="1" id="KW-0812">Transmembrane</keyword>
<keyword evidence="1" id="KW-0472">Membrane</keyword>
<dbReference type="EMBL" id="AP014936">
    <property type="protein sequence ID" value="BAU47014.1"/>
    <property type="molecule type" value="Genomic_DNA"/>
</dbReference>
<dbReference type="SUPFAM" id="SSF54523">
    <property type="entry name" value="Pili subunits"/>
    <property type="match status" value="1"/>
</dbReference>
<evidence type="ECO:0000256" key="1">
    <source>
        <dbReference type="SAM" id="Phobius"/>
    </source>
</evidence>
<accession>A0A1B4V6U9</accession>
<protein>
    <recommendedName>
        <fullName evidence="4">Prepilin-type N-terminal cleavage/methylation domain-containing protein</fullName>
    </recommendedName>
</protein>
<dbReference type="Gene3D" id="3.30.700.10">
    <property type="entry name" value="Glycoprotein, Type 4 Pilin"/>
    <property type="match status" value="1"/>
</dbReference>
<feature type="transmembrane region" description="Helical" evidence="1">
    <location>
        <begin position="22"/>
        <end position="41"/>
    </location>
</feature>
<keyword evidence="3" id="KW-1185">Reference proteome</keyword>
<dbReference type="InterPro" id="IPR045584">
    <property type="entry name" value="Pilin-like"/>
</dbReference>
<evidence type="ECO:0008006" key="4">
    <source>
        <dbReference type="Google" id="ProtNLM"/>
    </source>
</evidence>
<proteinExistence type="predicted"/>
<dbReference type="PROSITE" id="PS00409">
    <property type="entry name" value="PROKAR_NTER_METHYL"/>
    <property type="match status" value="1"/>
</dbReference>
<keyword evidence="1" id="KW-1133">Transmembrane helix</keyword>
<evidence type="ECO:0000313" key="3">
    <source>
        <dbReference type="Proteomes" id="UP000218899"/>
    </source>
</evidence>